<dbReference type="PANTHER" id="PTHR30535">
    <property type="entry name" value="VITAMIN B12-BINDING PROTEIN"/>
    <property type="match status" value="1"/>
</dbReference>
<evidence type="ECO:0000313" key="4">
    <source>
        <dbReference type="EMBL" id="MEQ3353319.1"/>
    </source>
</evidence>
<comment type="similarity">
    <text evidence="1">Belongs to the bacterial solute-binding protein 8 family.</text>
</comment>
<dbReference type="SUPFAM" id="SSF53807">
    <property type="entry name" value="Helical backbone' metal receptor"/>
    <property type="match status" value="1"/>
</dbReference>
<evidence type="ECO:0000259" key="3">
    <source>
        <dbReference type="PROSITE" id="PS50983"/>
    </source>
</evidence>
<feature type="domain" description="Fe/B12 periplasmic-binding" evidence="3">
    <location>
        <begin position="75"/>
        <end position="338"/>
    </location>
</feature>
<dbReference type="InterPro" id="IPR002491">
    <property type="entry name" value="ABC_transptr_periplasmic_BD"/>
</dbReference>
<dbReference type="EMBL" id="JBBNPS010000005">
    <property type="protein sequence ID" value="MEQ3353319.1"/>
    <property type="molecule type" value="Genomic_DNA"/>
</dbReference>
<reference evidence="4 5" key="1">
    <citation type="submission" date="2024-04" db="EMBL/GenBank/DDBJ databases">
        <title>Human intestinal bacterial collection.</title>
        <authorList>
            <person name="Pauvert C."/>
            <person name="Hitch T.C.A."/>
            <person name="Clavel T."/>
        </authorList>
    </citation>
    <scope>NUCLEOTIDE SEQUENCE [LARGE SCALE GENOMIC DNA]</scope>
    <source>
        <strain evidence="4 5">CLA-SR-H026</strain>
    </source>
</reference>
<keyword evidence="2" id="KW-0732">Signal</keyword>
<organism evidence="4 5">
    <name type="scientific">Aedoeadaptatus acetigenes</name>
    <dbReference type="NCBI Taxonomy" id="2981723"/>
    <lineage>
        <taxon>Bacteria</taxon>
        <taxon>Bacillati</taxon>
        <taxon>Bacillota</taxon>
        <taxon>Tissierellia</taxon>
        <taxon>Tissierellales</taxon>
        <taxon>Peptoniphilaceae</taxon>
        <taxon>Aedoeadaptatus</taxon>
    </lineage>
</organism>
<evidence type="ECO:0000313" key="5">
    <source>
        <dbReference type="Proteomes" id="UP001481872"/>
    </source>
</evidence>
<comment type="caution">
    <text evidence="4">The sequence shown here is derived from an EMBL/GenBank/DDBJ whole genome shotgun (WGS) entry which is preliminary data.</text>
</comment>
<evidence type="ECO:0000256" key="2">
    <source>
        <dbReference type="SAM" id="SignalP"/>
    </source>
</evidence>
<dbReference type="PROSITE" id="PS50983">
    <property type="entry name" value="FE_B12_PBP"/>
    <property type="match status" value="1"/>
</dbReference>
<dbReference type="PANTHER" id="PTHR30535:SF7">
    <property type="entry name" value="IRON(III) DICITRATE-BINDING PROTEIN"/>
    <property type="match status" value="1"/>
</dbReference>
<dbReference type="RefSeq" id="WP_349053679.1">
    <property type="nucleotide sequence ID" value="NZ_JBBNPS010000005.1"/>
</dbReference>
<sequence>MKKILNVLLLASLLLLTACGGGDKVATNENNQANANTNAAAEKAETKDAYYPVTIETVDAQGNPVQETFEKEPERVVAVYQSAIENMLALGLEDKMVLAAQLDIDVKDEYKDAFSKVEYVKDAPSKEAVLAAKPDFIISWASYFGDKTLGDVKDWQDKGVNTYILKNSGAVKVDSLENEYDDILNLGKIFNKQKEAQAIVQSMKDRLAETEKLREGKEPVKAAILEIEDDNLFRNYGAKTVGGEIAEKAGAKLVMDEDRFGSEALLTKDPDVIFIVYFGEDKVKDQELDRFKSLPALKGLSAIKNDRVYPISLSEVYASGVRTADGIDTMIKGLYPES</sequence>
<evidence type="ECO:0000256" key="1">
    <source>
        <dbReference type="ARBA" id="ARBA00008814"/>
    </source>
</evidence>
<protein>
    <submittedName>
        <fullName evidence="4">ABC transporter substrate-binding protein</fullName>
    </submittedName>
</protein>
<dbReference type="PROSITE" id="PS51257">
    <property type="entry name" value="PROKAR_LIPOPROTEIN"/>
    <property type="match status" value="1"/>
</dbReference>
<feature type="signal peptide" evidence="2">
    <location>
        <begin position="1"/>
        <end position="20"/>
    </location>
</feature>
<gene>
    <name evidence="4" type="ORF">AAA081_03245</name>
</gene>
<dbReference type="Pfam" id="PF01497">
    <property type="entry name" value="Peripla_BP_2"/>
    <property type="match status" value="1"/>
</dbReference>
<dbReference type="InterPro" id="IPR050902">
    <property type="entry name" value="ABC_Transporter_SBP"/>
</dbReference>
<accession>A0ABV1J561</accession>
<dbReference type="Proteomes" id="UP001481872">
    <property type="component" value="Unassembled WGS sequence"/>
</dbReference>
<dbReference type="Gene3D" id="3.40.50.1980">
    <property type="entry name" value="Nitrogenase molybdenum iron protein domain"/>
    <property type="match status" value="2"/>
</dbReference>
<proteinExistence type="inferred from homology"/>
<keyword evidence="5" id="KW-1185">Reference proteome</keyword>
<feature type="chain" id="PRO_5045610624" evidence="2">
    <location>
        <begin position="21"/>
        <end position="338"/>
    </location>
</feature>
<name>A0ABV1J561_9FIRM</name>